<evidence type="ECO:0000256" key="1">
    <source>
        <dbReference type="SAM" id="MobiDB-lite"/>
    </source>
</evidence>
<protein>
    <submittedName>
        <fullName evidence="3">Uncharacterized protein</fullName>
    </submittedName>
</protein>
<reference evidence="3" key="1">
    <citation type="submission" date="2024-07" db="EMBL/GenBank/DDBJ databases">
        <authorList>
            <person name="Yu S.T."/>
        </authorList>
    </citation>
    <scope>NUCLEOTIDE SEQUENCE</scope>
    <source>
        <strain evidence="3">R28</strain>
    </source>
</reference>
<dbReference type="AlphaFoldDB" id="A0AB39PWW3"/>
<name>A0AB39PWW3_9ACTN</name>
<proteinExistence type="predicted"/>
<sequence>MIRGKKAAVGALAAVLMATGMGLADAGTAEAAGARYKCKSEVHLSLGRPTATSSCKKSSSGKKVSKHRVKLTCDVIRGTGAGSEHTIPWTLWGPWKKPGEKSTVQCGFRSFLRSWSVETRA</sequence>
<keyword evidence="2" id="KW-0732">Signal</keyword>
<gene>
    <name evidence="3" type="ORF">AB5J49_19225</name>
</gene>
<accession>A0AB39PWW3</accession>
<organism evidence="3">
    <name type="scientific">Streptomyces sp. R28</name>
    <dbReference type="NCBI Taxonomy" id="3238628"/>
    <lineage>
        <taxon>Bacteria</taxon>
        <taxon>Bacillati</taxon>
        <taxon>Actinomycetota</taxon>
        <taxon>Actinomycetes</taxon>
        <taxon>Kitasatosporales</taxon>
        <taxon>Streptomycetaceae</taxon>
        <taxon>Streptomyces</taxon>
    </lineage>
</organism>
<dbReference type="RefSeq" id="WP_369169852.1">
    <property type="nucleotide sequence ID" value="NZ_CP163439.1"/>
</dbReference>
<dbReference type="EMBL" id="CP163439">
    <property type="protein sequence ID" value="XDQ35292.1"/>
    <property type="molecule type" value="Genomic_DNA"/>
</dbReference>
<evidence type="ECO:0000313" key="3">
    <source>
        <dbReference type="EMBL" id="XDQ35292.1"/>
    </source>
</evidence>
<feature type="signal peptide" evidence="2">
    <location>
        <begin position="1"/>
        <end position="26"/>
    </location>
</feature>
<feature type="region of interest" description="Disordered" evidence="1">
    <location>
        <begin position="46"/>
        <end position="65"/>
    </location>
</feature>
<evidence type="ECO:0000256" key="2">
    <source>
        <dbReference type="SAM" id="SignalP"/>
    </source>
</evidence>
<feature type="chain" id="PRO_5044259535" evidence="2">
    <location>
        <begin position="27"/>
        <end position="121"/>
    </location>
</feature>